<reference evidence="1" key="1">
    <citation type="journal article" date="2014" name="Int. J. Syst. Evol. Microbiol.">
        <title>Complete genome sequence of Corynebacterium casei LMG S-19264T (=DSM 44701T), isolated from a smear-ripened cheese.</title>
        <authorList>
            <consortium name="US DOE Joint Genome Institute (JGI-PGF)"/>
            <person name="Walter F."/>
            <person name="Albersmeier A."/>
            <person name="Kalinowski J."/>
            <person name="Ruckert C."/>
        </authorList>
    </citation>
    <scope>NUCLEOTIDE SEQUENCE</scope>
    <source>
        <strain evidence="1">CGMCC 1.14984</strain>
    </source>
</reference>
<evidence type="ECO:0000313" key="2">
    <source>
        <dbReference type="Proteomes" id="UP000621856"/>
    </source>
</evidence>
<gene>
    <name evidence="1" type="ORF">GCM10011355_27500</name>
</gene>
<dbReference type="EMBL" id="BMGZ01000003">
    <property type="protein sequence ID" value="GGI00072.1"/>
    <property type="molecule type" value="Genomic_DNA"/>
</dbReference>
<proteinExistence type="predicted"/>
<protein>
    <submittedName>
        <fullName evidence="1">Uncharacterized protein</fullName>
    </submittedName>
</protein>
<evidence type="ECO:0000313" key="1">
    <source>
        <dbReference type="EMBL" id="GGI00072.1"/>
    </source>
</evidence>
<accession>A0A8J3A8N3</accession>
<dbReference type="AlphaFoldDB" id="A0A8J3A8N3"/>
<sequence length="79" mass="8641">MEIMAGIALASDAGESPKTSLSIQVPVRPEQVQVLRWPDQNWRVPLSARGLNGKCSPARQLPDAFRAMKDETGRPGSRL</sequence>
<organism evidence="1 2">
    <name type="scientific">Aquisalinus luteolus</name>
    <dbReference type="NCBI Taxonomy" id="1566827"/>
    <lineage>
        <taxon>Bacteria</taxon>
        <taxon>Pseudomonadati</taxon>
        <taxon>Pseudomonadota</taxon>
        <taxon>Alphaproteobacteria</taxon>
        <taxon>Parvularculales</taxon>
        <taxon>Parvularculaceae</taxon>
        <taxon>Aquisalinus</taxon>
    </lineage>
</organism>
<comment type="caution">
    <text evidence="1">The sequence shown here is derived from an EMBL/GenBank/DDBJ whole genome shotgun (WGS) entry which is preliminary data.</text>
</comment>
<reference evidence="1" key="2">
    <citation type="submission" date="2020-09" db="EMBL/GenBank/DDBJ databases">
        <authorList>
            <person name="Sun Q."/>
            <person name="Zhou Y."/>
        </authorList>
    </citation>
    <scope>NUCLEOTIDE SEQUENCE</scope>
    <source>
        <strain evidence="1">CGMCC 1.14984</strain>
    </source>
</reference>
<name>A0A8J3A8N3_9PROT</name>
<dbReference type="Proteomes" id="UP000621856">
    <property type="component" value="Unassembled WGS sequence"/>
</dbReference>